<organism evidence="1">
    <name type="scientific">Rhizophora mucronata</name>
    <name type="common">Asiatic mangrove</name>
    <dbReference type="NCBI Taxonomy" id="61149"/>
    <lineage>
        <taxon>Eukaryota</taxon>
        <taxon>Viridiplantae</taxon>
        <taxon>Streptophyta</taxon>
        <taxon>Embryophyta</taxon>
        <taxon>Tracheophyta</taxon>
        <taxon>Spermatophyta</taxon>
        <taxon>Magnoliopsida</taxon>
        <taxon>eudicotyledons</taxon>
        <taxon>Gunneridae</taxon>
        <taxon>Pentapetalae</taxon>
        <taxon>rosids</taxon>
        <taxon>fabids</taxon>
        <taxon>Malpighiales</taxon>
        <taxon>Rhizophoraceae</taxon>
        <taxon>Rhizophora</taxon>
    </lineage>
</organism>
<accession>A0A2P2ILS2</accession>
<dbReference type="EMBL" id="GGEC01001704">
    <property type="protein sequence ID" value="MBW82187.1"/>
    <property type="molecule type" value="Transcribed_RNA"/>
</dbReference>
<evidence type="ECO:0000313" key="1">
    <source>
        <dbReference type="EMBL" id="MBW82187.1"/>
    </source>
</evidence>
<dbReference type="AlphaFoldDB" id="A0A2P2ILS2"/>
<sequence length="101" mass="11611">MTWATDPPCAQNSCRYRIVVTEMLTMQEIKTKINCPTVMLLFGRSRQALCLELQQTIQMVIAGSLFSKSFVHLTRLPRKNNDLQFLCVSKGETTIWMDDHS</sequence>
<protein>
    <submittedName>
        <fullName evidence="1">Uncharacterized protein</fullName>
    </submittedName>
</protein>
<reference evidence="1" key="1">
    <citation type="submission" date="2018-02" db="EMBL/GenBank/DDBJ databases">
        <title>Rhizophora mucronata_Transcriptome.</title>
        <authorList>
            <person name="Meera S.P."/>
            <person name="Sreeshan A."/>
            <person name="Augustine A."/>
        </authorList>
    </citation>
    <scope>NUCLEOTIDE SEQUENCE</scope>
    <source>
        <tissue evidence="1">Leaf</tissue>
    </source>
</reference>
<name>A0A2P2ILS2_RHIMU</name>
<proteinExistence type="predicted"/>